<gene>
    <name evidence="1" type="ORF">A6769_06945</name>
</gene>
<sequence>MKFIRFGDRLINLSAIVTIELSEDKITILLANSNQERLEFSGQIAQDIKDYFNNPTLVDIVPPPPRPPLQAL</sequence>
<reference evidence="1 2" key="1">
    <citation type="submission" date="2016-04" db="EMBL/GenBank/DDBJ databases">
        <authorList>
            <person name="Evans L.H."/>
            <person name="Alamgir A."/>
            <person name="Owens N."/>
            <person name="Weber N.D."/>
            <person name="Virtaneva K."/>
            <person name="Barbian K."/>
            <person name="Babar A."/>
            <person name="Rosenke K."/>
        </authorList>
    </citation>
    <scope>NUCLEOTIDE SEQUENCE [LARGE SCALE GENOMIC DNA]</scope>
    <source>
        <strain evidence="1">NIES-2108</strain>
    </source>
</reference>
<protein>
    <submittedName>
        <fullName evidence="1">Uncharacterized protein</fullName>
    </submittedName>
</protein>
<dbReference type="EMBL" id="LXQE01000096">
    <property type="protein sequence ID" value="RCJ39482.1"/>
    <property type="molecule type" value="Genomic_DNA"/>
</dbReference>
<dbReference type="AlphaFoldDB" id="A0A367RW95"/>
<evidence type="ECO:0000313" key="2">
    <source>
        <dbReference type="Proteomes" id="UP000252085"/>
    </source>
</evidence>
<organism evidence="1 2">
    <name type="scientific">Nostoc punctiforme NIES-2108</name>
    <dbReference type="NCBI Taxonomy" id="1356359"/>
    <lineage>
        <taxon>Bacteria</taxon>
        <taxon>Bacillati</taxon>
        <taxon>Cyanobacteriota</taxon>
        <taxon>Cyanophyceae</taxon>
        <taxon>Nostocales</taxon>
        <taxon>Nostocaceae</taxon>
        <taxon>Nostoc</taxon>
    </lineage>
</organism>
<dbReference type="Proteomes" id="UP000252085">
    <property type="component" value="Unassembled WGS sequence"/>
</dbReference>
<accession>A0A367RW95</accession>
<proteinExistence type="predicted"/>
<name>A0A367RW95_NOSPU</name>
<comment type="caution">
    <text evidence="1">The sequence shown here is derived from an EMBL/GenBank/DDBJ whole genome shotgun (WGS) entry which is preliminary data.</text>
</comment>
<evidence type="ECO:0000313" key="1">
    <source>
        <dbReference type="EMBL" id="RCJ39482.1"/>
    </source>
</evidence>